<evidence type="ECO:0000313" key="2">
    <source>
        <dbReference type="RefSeq" id="XP_013397724.1"/>
    </source>
</evidence>
<keyword evidence="1" id="KW-1185">Reference proteome</keyword>
<dbReference type="GeneID" id="106164377"/>
<evidence type="ECO:0000313" key="1">
    <source>
        <dbReference type="Proteomes" id="UP000085678"/>
    </source>
</evidence>
<proteinExistence type="predicted"/>
<organism evidence="1 2">
    <name type="scientific">Lingula anatina</name>
    <name type="common">Brachiopod</name>
    <name type="synonym">Lingula unguis</name>
    <dbReference type="NCBI Taxonomy" id="7574"/>
    <lineage>
        <taxon>Eukaryota</taxon>
        <taxon>Metazoa</taxon>
        <taxon>Spiralia</taxon>
        <taxon>Lophotrochozoa</taxon>
        <taxon>Brachiopoda</taxon>
        <taxon>Linguliformea</taxon>
        <taxon>Lingulata</taxon>
        <taxon>Lingulida</taxon>
        <taxon>Linguloidea</taxon>
        <taxon>Lingulidae</taxon>
        <taxon>Lingula</taxon>
    </lineage>
</organism>
<name>A0A1S3IJP2_LINAN</name>
<dbReference type="AlphaFoldDB" id="A0A1S3IJP2"/>
<dbReference type="KEGG" id="lak:106164377"/>
<gene>
    <name evidence="2" type="primary">LOC106164377</name>
</gene>
<dbReference type="InParanoid" id="A0A1S3IJP2"/>
<reference evidence="2" key="1">
    <citation type="submission" date="2025-08" db="UniProtKB">
        <authorList>
            <consortium name="RefSeq"/>
        </authorList>
    </citation>
    <scope>IDENTIFICATION</scope>
    <source>
        <tissue evidence="2">Gonads</tissue>
    </source>
</reference>
<protein>
    <submittedName>
        <fullName evidence="2">Uncharacterized protein LOC106164377</fullName>
    </submittedName>
</protein>
<sequence>MAAWACKNAIAMQNGGCSTMVLKRLSHQFVSVSSRMALRLKKKAGEGFDQPVLDAKQDTGSTRRYQIVGDNIDLEVKARHMASDRQWDWTTSRLKKLRTFLCMSSYQINMMPADSLEGLQYTGPVL</sequence>
<dbReference type="RefSeq" id="XP_013397724.1">
    <property type="nucleotide sequence ID" value="XM_013542270.2"/>
</dbReference>
<dbReference type="Proteomes" id="UP000085678">
    <property type="component" value="Unplaced"/>
</dbReference>
<accession>A0A1S3IJP2</accession>